<dbReference type="GeneID" id="119745626"/>
<evidence type="ECO:0000256" key="1">
    <source>
        <dbReference type="SAM" id="MobiDB-lite"/>
    </source>
</evidence>
<accession>A0A914BPI8</accession>
<dbReference type="EnsemblMetazoa" id="XM_038222126.1">
    <property type="protein sequence ID" value="XP_038078054.1"/>
    <property type="gene ID" value="LOC119745626"/>
</dbReference>
<proteinExistence type="predicted"/>
<dbReference type="AlphaFoldDB" id="A0A914BPI8"/>
<dbReference type="InterPro" id="IPR036465">
    <property type="entry name" value="vWFA_dom_sf"/>
</dbReference>
<dbReference type="Gene3D" id="3.40.50.410">
    <property type="entry name" value="von Willebrand factor, type A domain"/>
    <property type="match status" value="1"/>
</dbReference>
<dbReference type="RefSeq" id="XP_038078053.1">
    <property type="nucleotide sequence ID" value="XM_038222125.1"/>
</dbReference>
<organism evidence="2 3">
    <name type="scientific">Patiria miniata</name>
    <name type="common">Bat star</name>
    <name type="synonym">Asterina miniata</name>
    <dbReference type="NCBI Taxonomy" id="46514"/>
    <lineage>
        <taxon>Eukaryota</taxon>
        <taxon>Metazoa</taxon>
        <taxon>Echinodermata</taxon>
        <taxon>Eleutherozoa</taxon>
        <taxon>Asterozoa</taxon>
        <taxon>Asteroidea</taxon>
        <taxon>Valvatacea</taxon>
        <taxon>Valvatida</taxon>
        <taxon>Asterinidae</taxon>
        <taxon>Patiria</taxon>
    </lineage>
</organism>
<evidence type="ECO:0008006" key="4">
    <source>
        <dbReference type="Google" id="ProtNLM"/>
    </source>
</evidence>
<dbReference type="OrthoDB" id="301415at2759"/>
<evidence type="ECO:0000313" key="2">
    <source>
        <dbReference type="EnsemblMetazoa" id="XP_038078054.1"/>
    </source>
</evidence>
<name>A0A914BPI8_PATMI</name>
<keyword evidence="3" id="KW-1185">Reference proteome</keyword>
<protein>
    <recommendedName>
        <fullName evidence="4">TROVE domain-containing protein</fullName>
    </recommendedName>
</protein>
<sequence length="582" mass="65223">MPRPRRGGYRGRGRGRGGRQGRQGANQQSTPKDDTYELTATAKDETETDVMADLPALFTSESSFEKHYTAQEKDRTKYIATLLVLQRAGTEVQQSSKARALATAWARKDHDLADGLLSQRKEFGLVEVLKAVTLLDSGRRMREWEKKLKRLQMQPKYKQSKVAKMKTQIHNLNAIKPSVGSLSGAISRHIHGWVRTIPGDDLQFYALHLPKEPWKKLADLVHFNPKTDFQLPWFLPYCFGAPAPDDSIVAQCADLTQEKANEIMAAVNIPYAHLKSLHIKPSNESKERIARAEKDITSLLWNYEDLTCSEVDRVIAERLRGGEDINLPYGKLMERLLIIKGMRDHDSVKKEETTELYERLISIAQKQLEKTQLTIDSPVAVIGDRSPSMATAIKTSTIIASLLTAIANAELSFFSHRNYVPDKLPKTIEEVLDLASTLNTEGSTAPAASLQPYYEQKKVMKTIIMVTDEEENGCVSVDGTSYRFDKLFQKYSEEVYPAKLVFVSFLHSQNATGQMVGALNKLGYHPLQFKLSNSRPDLVKLGNLLGLLSKETAGFADDVAALEKEIQDEGLRKALETMKLGV</sequence>
<feature type="compositionally biased region" description="Basic residues" evidence="1">
    <location>
        <begin position="1"/>
        <end position="19"/>
    </location>
</feature>
<evidence type="ECO:0000313" key="3">
    <source>
        <dbReference type="Proteomes" id="UP000887568"/>
    </source>
</evidence>
<dbReference type="Proteomes" id="UP000887568">
    <property type="component" value="Unplaced"/>
</dbReference>
<feature type="region of interest" description="Disordered" evidence="1">
    <location>
        <begin position="1"/>
        <end position="45"/>
    </location>
</feature>
<dbReference type="EnsemblMetazoa" id="XM_038222125.1">
    <property type="protein sequence ID" value="XP_038078053.1"/>
    <property type="gene ID" value="LOC119745626"/>
</dbReference>
<dbReference type="RefSeq" id="XP_038078054.1">
    <property type="nucleotide sequence ID" value="XM_038222126.1"/>
</dbReference>
<reference evidence="2" key="1">
    <citation type="submission" date="2022-11" db="UniProtKB">
        <authorList>
            <consortium name="EnsemblMetazoa"/>
        </authorList>
    </citation>
    <scope>IDENTIFICATION</scope>
</reference>
<dbReference type="OMA" id="NTENREA"/>
<dbReference type="SUPFAM" id="SSF53300">
    <property type="entry name" value="vWA-like"/>
    <property type="match status" value="1"/>
</dbReference>